<sequence length="119" mass="13869">MTGTPFNKITNGERDAILTAIAELGDRMERRFEQVDKRFEQVDKRFEQVAKRLEGVDMRLETTDGRIKEIETEIKVMKYDVIEAKLSVRNLPTYWHMYVALTGLVVTVFSLMRFAMPGH</sequence>
<dbReference type="EMBL" id="BJYZ01000033">
    <property type="protein sequence ID" value="GEO41930.1"/>
    <property type="molecule type" value="Genomic_DNA"/>
</dbReference>
<keyword evidence="3" id="KW-1185">Reference proteome</keyword>
<name>A0A512E0F5_9PROT</name>
<evidence type="ECO:0000313" key="3">
    <source>
        <dbReference type="Proteomes" id="UP000321523"/>
    </source>
</evidence>
<accession>A0A512E0F5</accession>
<feature type="transmembrane region" description="Helical" evidence="1">
    <location>
        <begin position="95"/>
        <end position="116"/>
    </location>
</feature>
<keyword evidence="1" id="KW-0472">Membrane</keyword>
<dbReference type="OrthoDB" id="5424095at2"/>
<reference evidence="2 3" key="1">
    <citation type="submission" date="2019-07" db="EMBL/GenBank/DDBJ databases">
        <title>Whole genome shotgun sequence of Skermanella aerolata NBRC 106429.</title>
        <authorList>
            <person name="Hosoyama A."/>
            <person name="Uohara A."/>
            <person name="Ohji S."/>
            <person name="Ichikawa N."/>
        </authorList>
    </citation>
    <scope>NUCLEOTIDE SEQUENCE [LARGE SCALE GENOMIC DNA]</scope>
    <source>
        <strain evidence="2 3">NBRC 106429</strain>
    </source>
</reference>
<proteinExistence type="predicted"/>
<keyword evidence="1" id="KW-0812">Transmembrane</keyword>
<keyword evidence="1" id="KW-1133">Transmembrane helix</keyword>
<protein>
    <recommendedName>
        <fullName evidence="4">DUF1640 domain-containing protein</fullName>
    </recommendedName>
</protein>
<dbReference type="AlphaFoldDB" id="A0A512E0F5"/>
<comment type="caution">
    <text evidence="2">The sequence shown here is derived from an EMBL/GenBank/DDBJ whole genome shotgun (WGS) entry which is preliminary data.</text>
</comment>
<dbReference type="RefSeq" id="WP_147041005.1">
    <property type="nucleotide sequence ID" value="NZ_BJYZ01000033.1"/>
</dbReference>
<dbReference type="SUPFAM" id="SSF57997">
    <property type="entry name" value="Tropomyosin"/>
    <property type="match status" value="1"/>
</dbReference>
<dbReference type="Proteomes" id="UP000321523">
    <property type="component" value="Unassembled WGS sequence"/>
</dbReference>
<evidence type="ECO:0000256" key="1">
    <source>
        <dbReference type="SAM" id="Phobius"/>
    </source>
</evidence>
<gene>
    <name evidence="2" type="ORF">SAE02_60780</name>
</gene>
<evidence type="ECO:0000313" key="2">
    <source>
        <dbReference type="EMBL" id="GEO41930.1"/>
    </source>
</evidence>
<dbReference type="Gene3D" id="3.90.20.10">
    <property type="match status" value="1"/>
</dbReference>
<organism evidence="2 3">
    <name type="scientific">Skermanella aerolata</name>
    <dbReference type="NCBI Taxonomy" id="393310"/>
    <lineage>
        <taxon>Bacteria</taxon>
        <taxon>Pseudomonadati</taxon>
        <taxon>Pseudomonadota</taxon>
        <taxon>Alphaproteobacteria</taxon>
        <taxon>Rhodospirillales</taxon>
        <taxon>Azospirillaceae</taxon>
        <taxon>Skermanella</taxon>
    </lineage>
</organism>
<evidence type="ECO:0008006" key="4">
    <source>
        <dbReference type="Google" id="ProtNLM"/>
    </source>
</evidence>